<dbReference type="PANTHER" id="PTHR34075">
    <property type="entry name" value="BLR3430 PROTEIN"/>
    <property type="match status" value="1"/>
</dbReference>
<evidence type="ECO:0000259" key="2">
    <source>
        <dbReference type="Pfam" id="PF12172"/>
    </source>
</evidence>
<dbReference type="Proteomes" id="UP000516444">
    <property type="component" value="Chromosome"/>
</dbReference>
<protein>
    <recommendedName>
        <fullName evidence="5">OB-fold domain-containing protein</fullName>
    </recommendedName>
</protein>
<dbReference type="PANTHER" id="PTHR34075:SF5">
    <property type="entry name" value="BLR3430 PROTEIN"/>
    <property type="match status" value="1"/>
</dbReference>
<organism evidence="3 4">
    <name type="scientific">Streptomyces aurantiacus</name>
    <dbReference type="NCBI Taxonomy" id="47760"/>
    <lineage>
        <taxon>Bacteria</taxon>
        <taxon>Bacillati</taxon>
        <taxon>Actinomycetota</taxon>
        <taxon>Actinomycetes</taxon>
        <taxon>Kitasatosporales</taxon>
        <taxon>Streptomycetaceae</taxon>
        <taxon>Streptomyces</taxon>
        <taxon>Streptomyces aurantiacus group</taxon>
    </lineage>
</organism>
<reference evidence="3 4" key="1">
    <citation type="journal article" date="2014" name="Int. J. Syst. Evol. Microbiol.">
        <title>Complete genome sequence of Corynebacterium casei LMG S-19264T (=DSM 44701T), isolated from a smear-ripened cheese.</title>
        <authorList>
            <consortium name="US DOE Joint Genome Institute (JGI-PGF)"/>
            <person name="Walter F."/>
            <person name="Albersmeier A."/>
            <person name="Kalinowski J."/>
            <person name="Ruckert C."/>
        </authorList>
    </citation>
    <scope>NUCLEOTIDE SEQUENCE [LARGE SCALE GENOMIC DNA]</scope>
    <source>
        <strain evidence="3 4">JCM 4677</strain>
    </source>
</reference>
<evidence type="ECO:0008006" key="5">
    <source>
        <dbReference type="Google" id="ProtNLM"/>
    </source>
</evidence>
<feature type="domain" description="ChsH2 C-terminal OB-fold" evidence="1">
    <location>
        <begin position="53"/>
        <end position="127"/>
    </location>
</feature>
<dbReference type="RefSeq" id="WP_190850934.1">
    <property type="nucleotide sequence ID" value="NZ_AP023440.1"/>
</dbReference>
<dbReference type="InterPro" id="IPR012340">
    <property type="entry name" value="NA-bd_OB-fold"/>
</dbReference>
<proteinExistence type="predicted"/>
<name>A0A7G1P4K3_9ACTN</name>
<dbReference type="Pfam" id="PF12172">
    <property type="entry name" value="zf-ChsH2"/>
    <property type="match status" value="1"/>
</dbReference>
<dbReference type="InterPro" id="IPR002878">
    <property type="entry name" value="ChsH2_C"/>
</dbReference>
<dbReference type="InterPro" id="IPR022002">
    <property type="entry name" value="ChsH2_Znr"/>
</dbReference>
<accession>A0A7G1P4K3</accession>
<feature type="domain" description="ChsH2 rubredoxin-like zinc ribbon" evidence="2">
    <location>
        <begin position="14"/>
        <end position="50"/>
    </location>
</feature>
<sequence length="156" mass="17247">MLTPVVDDDGAPFWEYAARSELRVQACAEPACGELRFPPRPCCPHCHSFDSEWRRMSGKGRIWSYVIPHPPLLPDYAAQAPYNVIVVELAEAPRIRLVGNLVTAPDAPLNSVARERIRIGAKVQVVFTEAGYEGGDGLGDGAEVVTRLPRWVLERP</sequence>
<dbReference type="EMBL" id="AP023440">
    <property type="protein sequence ID" value="BCL28737.1"/>
    <property type="molecule type" value="Genomic_DNA"/>
</dbReference>
<evidence type="ECO:0000313" key="3">
    <source>
        <dbReference type="EMBL" id="BCL28737.1"/>
    </source>
</evidence>
<evidence type="ECO:0000313" key="4">
    <source>
        <dbReference type="Proteomes" id="UP000516444"/>
    </source>
</evidence>
<dbReference type="InterPro" id="IPR052513">
    <property type="entry name" value="Thioester_dehydratase-like"/>
</dbReference>
<evidence type="ECO:0000259" key="1">
    <source>
        <dbReference type="Pfam" id="PF01796"/>
    </source>
</evidence>
<keyword evidence="4" id="KW-1185">Reference proteome</keyword>
<gene>
    <name evidence="3" type="ORF">GCM10017557_35960</name>
</gene>
<dbReference type="Gene3D" id="6.10.30.10">
    <property type="match status" value="1"/>
</dbReference>
<dbReference type="AlphaFoldDB" id="A0A7G1P4K3"/>
<dbReference type="Pfam" id="PF01796">
    <property type="entry name" value="OB_ChsH2_C"/>
    <property type="match status" value="1"/>
</dbReference>
<dbReference type="KEGG" id="sgm:GCM10017557_35960"/>
<dbReference type="SUPFAM" id="SSF50249">
    <property type="entry name" value="Nucleic acid-binding proteins"/>
    <property type="match status" value="1"/>
</dbReference>